<dbReference type="EMBL" id="CADEAL010004340">
    <property type="protein sequence ID" value="CAB1457406.1"/>
    <property type="molecule type" value="Genomic_DNA"/>
</dbReference>
<feature type="compositionally biased region" description="Basic and acidic residues" evidence="1">
    <location>
        <begin position="145"/>
        <end position="162"/>
    </location>
</feature>
<accession>A0A9N7VZL2</accession>
<sequence length="200" mass="22547">MAYREEVRALTSAAKAQHGIQDSLQLLQVQHRLSGQHITRMELPYVEDLYTQQCWKKANRIINDTHHPSHKLFYLVYVGDPRVSAAGAVAGKARPAFVPPKCRRFCETFLAVVFLHPAPSLSKPTQSRLRRTATEEMRPAGPASTRERSRKEILPHLHGSPDARVTRAAQRQEFVHQLPCPTHAGARWEAPLPVKEGVEV</sequence>
<evidence type="ECO:0000256" key="1">
    <source>
        <dbReference type="SAM" id="MobiDB-lite"/>
    </source>
</evidence>
<evidence type="ECO:0000313" key="2">
    <source>
        <dbReference type="EMBL" id="CAB1457406.1"/>
    </source>
</evidence>
<protein>
    <submittedName>
        <fullName evidence="2">Uncharacterized protein</fullName>
    </submittedName>
</protein>
<comment type="caution">
    <text evidence="2">The sequence shown here is derived from an EMBL/GenBank/DDBJ whole genome shotgun (WGS) entry which is preliminary data.</text>
</comment>
<name>A0A9N7VZL2_PLEPL</name>
<keyword evidence="3" id="KW-1185">Reference proteome</keyword>
<evidence type="ECO:0000313" key="3">
    <source>
        <dbReference type="Proteomes" id="UP001153269"/>
    </source>
</evidence>
<organism evidence="2 3">
    <name type="scientific">Pleuronectes platessa</name>
    <name type="common">European plaice</name>
    <dbReference type="NCBI Taxonomy" id="8262"/>
    <lineage>
        <taxon>Eukaryota</taxon>
        <taxon>Metazoa</taxon>
        <taxon>Chordata</taxon>
        <taxon>Craniata</taxon>
        <taxon>Vertebrata</taxon>
        <taxon>Euteleostomi</taxon>
        <taxon>Actinopterygii</taxon>
        <taxon>Neopterygii</taxon>
        <taxon>Teleostei</taxon>
        <taxon>Neoteleostei</taxon>
        <taxon>Acanthomorphata</taxon>
        <taxon>Carangaria</taxon>
        <taxon>Pleuronectiformes</taxon>
        <taxon>Pleuronectoidei</taxon>
        <taxon>Pleuronectidae</taxon>
        <taxon>Pleuronectes</taxon>
    </lineage>
</organism>
<feature type="region of interest" description="Disordered" evidence="1">
    <location>
        <begin position="121"/>
        <end position="162"/>
    </location>
</feature>
<gene>
    <name evidence="2" type="ORF">PLEPLA_LOCUS45230</name>
</gene>
<proteinExistence type="predicted"/>
<dbReference type="AlphaFoldDB" id="A0A9N7VZL2"/>
<reference evidence="2" key="1">
    <citation type="submission" date="2020-03" db="EMBL/GenBank/DDBJ databases">
        <authorList>
            <person name="Weist P."/>
        </authorList>
    </citation>
    <scope>NUCLEOTIDE SEQUENCE</scope>
</reference>
<dbReference type="Proteomes" id="UP001153269">
    <property type="component" value="Unassembled WGS sequence"/>
</dbReference>